<evidence type="ECO:0000256" key="1">
    <source>
        <dbReference type="SAM" id="MobiDB-lite"/>
    </source>
</evidence>
<evidence type="ECO:0000256" key="2">
    <source>
        <dbReference type="SAM" id="SignalP"/>
    </source>
</evidence>
<dbReference type="CDD" id="cd04486">
    <property type="entry name" value="YhcR_OBF_like"/>
    <property type="match status" value="1"/>
</dbReference>
<evidence type="ECO:0000313" key="5">
    <source>
        <dbReference type="Proteomes" id="UP000198802"/>
    </source>
</evidence>
<dbReference type="GO" id="GO:0003824">
    <property type="term" value="F:catalytic activity"/>
    <property type="evidence" value="ECO:0007669"/>
    <property type="project" value="InterPro"/>
</dbReference>
<evidence type="ECO:0000259" key="3">
    <source>
        <dbReference type="PROSITE" id="PS51841"/>
    </source>
</evidence>
<dbReference type="PANTHER" id="PTHR42834">
    <property type="entry name" value="ENDONUCLEASE/EXONUCLEASE/PHOSPHATASE FAMILY PROTEIN (AFU_ORTHOLOGUE AFUA_3G09210)"/>
    <property type="match status" value="1"/>
</dbReference>
<feature type="region of interest" description="Disordered" evidence="1">
    <location>
        <begin position="198"/>
        <end position="229"/>
    </location>
</feature>
<dbReference type="EMBL" id="FAOZ01000023">
    <property type="protein sequence ID" value="CUU58885.1"/>
    <property type="molecule type" value="Genomic_DNA"/>
</dbReference>
<feature type="compositionally biased region" description="Low complexity" evidence="1">
    <location>
        <begin position="201"/>
        <end position="214"/>
    </location>
</feature>
<dbReference type="Gene3D" id="3.60.10.10">
    <property type="entry name" value="Endonuclease/exonuclease/phosphatase"/>
    <property type="match status" value="1"/>
</dbReference>
<keyword evidence="5" id="KW-1185">Reference proteome</keyword>
<organism evidence="4 5">
    <name type="scientific">Parafrankia irregularis</name>
    <dbReference type="NCBI Taxonomy" id="795642"/>
    <lineage>
        <taxon>Bacteria</taxon>
        <taxon>Bacillati</taxon>
        <taxon>Actinomycetota</taxon>
        <taxon>Actinomycetes</taxon>
        <taxon>Frankiales</taxon>
        <taxon>Frankiaceae</taxon>
        <taxon>Parafrankia</taxon>
    </lineage>
</organism>
<dbReference type="RefSeq" id="WP_242666433.1">
    <property type="nucleotide sequence ID" value="NZ_FAOZ01000023.1"/>
</dbReference>
<reference evidence="5" key="1">
    <citation type="submission" date="2015-11" db="EMBL/GenBank/DDBJ databases">
        <authorList>
            <person name="Varghese N."/>
        </authorList>
    </citation>
    <scope>NUCLEOTIDE SEQUENCE [LARGE SCALE GENOMIC DNA]</scope>
    <source>
        <strain evidence="5">DSM 45899</strain>
    </source>
</reference>
<proteinExistence type="predicted"/>
<dbReference type="AlphaFoldDB" id="A0A0S4QTE8"/>
<accession>A0A0S4QTE8</accession>
<dbReference type="InterPro" id="IPR036691">
    <property type="entry name" value="Endo/exonu/phosph_ase_sf"/>
</dbReference>
<sequence>MAKLSARRLITAASLPAMVAATLTALPSPANALSADVVVSAVYGGGGNSGATIKNDFIELANLTASPISVEGWSVQYASAAGAVFQMTALHGSIPAGGRYLVQQAAGAAGTLSLPTPDATGSIPMSATSGVVALVTNTIPLVGCGISCSTAPNVKDLVGYGATANVETLAAPGLTNTTAGARSGSLVDTDNNSVDFTSGVPKATNTAGTTVTATDDPDGGPTGPTPGSTRIHDIQGSGRISPIVGQSVTNVPGIVTAVRTTGSSRGYWMQDPTADADPLTSEGIFVFTGSTSPAVAIGDSVLTTGRVTEYRPAAGAQALTELGGPIATSKLSSGNALPAPIPVSFPDTFTKTGSLEAQPLEPSSYVLDWLEVHEGMRVTVAQDTRLISPVDTEFGELWVTLKPTQNQTPRGGSAYVSYDDPNSGRLMLQALDGAPAANVGSTLAAGSVGVVDYQSFGGYVIQTTTLGTITDGGLKRQKVTPPKKTGDLSIATYNVENLTAGDSDAKFARLAEAVVVNLGKPDILALEEIQDNNGTVNDGVVAADQTVAKFIAAIVAAGGPTYDWRSINPNDGTDGGAPGGNIRQVFLFNPARTTFVDRAGGDANTAVSVLKVRPTSNQIYLSASPGRINPTSSAWSTSRKPLVGEFLYDGDKQLFVVANHFNSKGGDYPLTAAVQPPARSSETQRTSQATEVRNFVADLAAKSGNTARVVVLGDINDYQFSPTLATLTDNGALLKPLINDLPVNERYSYVFDGNSQTLDHILISPTIKGYSYGVVHINAEFSDQASDHDPQIIRILTGCGSEPLPDRCRPGSPVVDVP</sequence>
<feature type="domain" description="LTD" evidence="3">
    <location>
        <begin position="27"/>
        <end position="162"/>
    </location>
</feature>
<feature type="chain" id="PRO_5006626478" description="LTD domain-containing protein" evidence="2">
    <location>
        <begin position="33"/>
        <end position="818"/>
    </location>
</feature>
<dbReference type="PROSITE" id="PS51841">
    <property type="entry name" value="LTD"/>
    <property type="match status" value="1"/>
</dbReference>
<dbReference type="SUPFAM" id="SSF56219">
    <property type="entry name" value="DNase I-like"/>
    <property type="match status" value="1"/>
</dbReference>
<dbReference type="PANTHER" id="PTHR42834:SF1">
    <property type="entry name" value="ENDONUCLEASE_EXONUCLEASE_PHOSPHATASE FAMILY PROTEIN (AFU_ORTHOLOGUE AFUA_3G09210)"/>
    <property type="match status" value="1"/>
</dbReference>
<dbReference type="Pfam" id="PF00932">
    <property type="entry name" value="LTD"/>
    <property type="match status" value="1"/>
</dbReference>
<keyword evidence="2" id="KW-0732">Signal</keyword>
<name>A0A0S4QTE8_9ACTN</name>
<dbReference type="InterPro" id="IPR001322">
    <property type="entry name" value="Lamin_tail_dom"/>
</dbReference>
<feature type="signal peptide" evidence="2">
    <location>
        <begin position="1"/>
        <end position="32"/>
    </location>
</feature>
<dbReference type="Proteomes" id="UP000198802">
    <property type="component" value="Unassembled WGS sequence"/>
</dbReference>
<dbReference type="Pfam" id="PF03372">
    <property type="entry name" value="Exo_endo_phos"/>
    <property type="match status" value="1"/>
</dbReference>
<dbReference type="InterPro" id="IPR005135">
    <property type="entry name" value="Endo/exonuclease/phosphatase"/>
</dbReference>
<protein>
    <recommendedName>
        <fullName evidence="3">LTD domain-containing protein</fullName>
    </recommendedName>
</protein>
<gene>
    <name evidence="4" type="ORF">Ga0074812_12313</name>
</gene>
<evidence type="ECO:0000313" key="4">
    <source>
        <dbReference type="EMBL" id="CUU58885.1"/>
    </source>
</evidence>